<evidence type="ECO:0000313" key="3">
    <source>
        <dbReference type="Proteomes" id="UP000295727"/>
    </source>
</evidence>
<sequence length="113" mass="11995">MLSIPTHAELLEAIGQRFAFGTADGQTVDTVLVHAPSGIPMNERFVCYSATFELPAGVHLPQAVYRIGSPSGRAWDLLATPTRPTDDGRATLTVVVHSHADELANAAGSRNIT</sequence>
<evidence type="ECO:0000313" key="2">
    <source>
        <dbReference type="EMBL" id="QBR02981.1"/>
    </source>
</evidence>
<reference evidence="2 3" key="1">
    <citation type="submission" date="2019-03" db="EMBL/GenBank/DDBJ databases">
        <title>Paraburkholderia sp. 7MH5, isolated from subtropical forest soil.</title>
        <authorList>
            <person name="Gao Z.-H."/>
            <person name="Qiu L.-H."/>
        </authorList>
    </citation>
    <scope>NUCLEOTIDE SEQUENCE [LARGE SCALE GENOMIC DNA]</scope>
    <source>
        <strain evidence="2 3">7MH5</strain>
    </source>
</reference>
<protein>
    <recommendedName>
        <fullName evidence="1">DUF6916 domain-containing protein</fullName>
    </recommendedName>
</protein>
<dbReference type="InterPro" id="IPR054209">
    <property type="entry name" value="DUF6916"/>
</dbReference>
<proteinExistence type="predicted"/>
<dbReference type="Proteomes" id="UP000295727">
    <property type="component" value="Chromosome 4"/>
</dbReference>
<dbReference type="RefSeq" id="WP_134758489.1">
    <property type="nucleotide sequence ID" value="NZ_CP038151.1"/>
</dbReference>
<evidence type="ECO:0000259" key="1">
    <source>
        <dbReference type="Pfam" id="PF21880"/>
    </source>
</evidence>
<dbReference type="EMBL" id="CP038151">
    <property type="protein sequence ID" value="QBR02981.1"/>
    <property type="molecule type" value="Genomic_DNA"/>
</dbReference>
<dbReference type="OrthoDB" id="9015698at2"/>
<dbReference type="AlphaFoldDB" id="A0A4P7D2H5"/>
<name>A0A4P7D2H5_9BURK</name>
<feature type="domain" description="DUF6916" evidence="1">
    <location>
        <begin position="6"/>
        <end position="92"/>
    </location>
</feature>
<organism evidence="2 3">
    <name type="scientific">Paraburkholderia pallida</name>
    <dbReference type="NCBI Taxonomy" id="2547399"/>
    <lineage>
        <taxon>Bacteria</taxon>
        <taxon>Pseudomonadati</taxon>
        <taxon>Pseudomonadota</taxon>
        <taxon>Betaproteobacteria</taxon>
        <taxon>Burkholderiales</taxon>
        <taxon>Burkholderiaceae</taxon>
        <taxon>Paraburkholderia</taxon>
    </lineage>
</organism>
<gene>
    <name evidence="2" type="ORF">E1956_37965</name>
</gene>
<dbReference type="KEGG" id="ppai:E1956_37965"/>
<accession>A0A4P7D2H5</accession>
<keyword evidence="3" id="KW-1185">Reference proteome</keyword>
<dbReference type="Pfam" id="PF21880">
    <property type="entry name" value="DUF6916"/>
    <property type="match status" value="1"/>
</dbReference>